<gene>
    <name evidence="1" type="ORF">PSYICH_LOCUS13976</name>
</gene>
<organism evidence="1 2">
    <name type="scientific">Psylliodes chrysocephalus</name>
    <dbReference type="NCBI Taxonomy" id="3402493"/>
    <lineage>
        <taxon>Eukaryota</taxon>
        <taxon>Metazoa</taxon>
        <taxon>Ecdysozoa</taxon>
        <taxon>Arthropoda</taxon>
        <taxon>Hexapoda</taxon>
        <taxon>Insecta</taxon>
        <taxon>Pterygota</taxon>
        <taxon>Neoptera</taxon>
        <taxon>Endopterygota</taxon>
        <taxon>Coleoptera</taxon>
        <taxon>Polyphaga</taxon>
        <taxon>Cucujiformia</taxon>
        <taxon>Chrysomeloidea</taxon>
        <taxon>Chrysomelidae</taxon>
        <taxon>Galerucinae</taxon>
        <taxon>Alticini</taxon>
        <taxon>Psylliodes</taxon>
    </lineage>
</organism>
<evidence type="ECO:0008006" key="3">
    <source>
        <dbReference type="Google" id="ProtNLM"/>
    </source>
</evidence>
<protein>
    <recommendedName>
        <fullName evidence="3">HAT C-terminal dimerisation domain-containing protein</fullName>
    </recommendedName>
</protein>
<dbReference type="AlphaFoldDB" id="A0A9P0DAT4"/>
<evidence type="ECO:0000313" key="1">
    <source>
        <dbReference type="EMBL" id="CAH1113343.1"/>
    </source>
</evidence>
<keyword evidence="2" id="KW-1185">Reference proteome</keyword>
<sequence>MLYERTELQTISEAVPLVSLVLQKDMKYIFQETIKLLAVLVRTSMSTSEAKKYFSMLKRIKTFARNSMKEERPSALGLLSAEKVFLNNIEDFTKRVIDLFASKTEPRLDFLVVFFNVFWVKIWSWGGGGRLRDTLAWHYLCAKARVATAIYC</sequence>
<dbReference type="Proteomes" id="UP001153636">
    <property type="component" value="Chromosome 7"/>
</dbReference>
<proteinExistence type="predicted"/>
<dbReference type="EMBL" id="OV651819">
    <property type="protein sequence ID" value="CAH1113343.1"/>
    <property type="molecule type" value="Genomic_DNA"/>
</dbReference>
<accession>A0A9P0DAT4</accession>
<evidence type="ECO:0000313" key="2">
    <source>
        <dbReference type="Proteomes" id="UP001153636"/>
    </source>
</evidence>
<dbReference type="OrthoDB" id="6611240at2759"/>
<reference evidence="1" key="1">
    <citation type="submission" date="2022-01" db="EMBL/GenBank/DDBJ databases">
        <authorList>
            <person name="King R."/>
        </authorList>
    </citation>
    <scope>NUCLEOTIDE SEQUENCE</scope>
</reference>
<name>A0A9P0DAT4_9CUCU</name>